<name>A0A3N4LMS6_9PEZI</name>
<accession>A0A3N4LMS6</accession>
<dbReference type="AlphaFoldDB" id="A0A3N4LMS6"/>
<sequence>MRFLFLFCTFLIYLVLSKYIFLTVLLGVMSILYECLVNQAGGWKRACSVAMPIVPHLHISTSPPYLHISSTFPHLLHVSTSPPRFHIPTHSHTLTTQTTSRAYVSHRHRHREDGTWYLQRHNTPLHSSRMFMYHVLYIFSHTHV</sequence>
<reference evidence="1 2" key="1">
    <citation type="journal article" date="2018" name="Nat. Ecol. Evol.">
        <title>Pezizomycetes genomes reveal the molecular basis of ectomycorrhizal truffle lifestyle.</title>
        <authorList>
            <person name="Murat C."/>
            <person name="Payen T."/>
            <person name="Noel B."/>
            <person name="Kuo A."/>
            <person name="Morin E."/>
            <person name="Chen J."/>
            <person name="Kohler A."/>
            <person name="Krizsan K."/>
            <person name="Balestrini R."/>
            <person name="Da Silva C."/>
            <person name="Montanini B."/>
            <person name="Hainaut M."/>
            <person name="Levati E."/>
            <person name="Barry K.W."/>
            <person name="Belfiori B."/>
            <person name="Cichocki N."/>
            <person name="Clum A."/>
            <person name="Dockter R.B."/>
            <person name="Fauchery L."/>
            <person name="Guy J."/>
            <person name="Iotti M."/>
            <person name="Le Tacon F."/>
            <person name="Lindquist E.A."/>
            <person name="Lipzen A."/>
            <person name="Malagnac F."/>
            <person name="Mello A."/>
            <person name="Molinier V."/>
            <person name="Miyauchi S."/>
            <person name="Poulain J."/>
            <person name="Riccioni C."/>
            <person name="Rubini A."/>
            <person name="Sitrit Y."/>
            <person name="Splivallo R."/>
            <person name="Traeger S."/>
            <person name="Wang M."/>
            <person name="Zifcakova L."/>
            <person name="Wipf D."/>
            <person name="Zambonelli A."/>
            <person name="Paolocci F."/>
            <person name="Nowrousian M."/>
            <person name="Ottonello S."/>
            <person name="Baldrian P."/>
            <person name="Spatafora J.W."/>
            <person name="Henrissat B."/>
            <person name="Nagy L.G."/>
            <person name="Aury J.M."/>
            <person name="Wincker P."/>
            <person name="Grigoriev I.V."/>
            <person name="Bonfante P."/>
            <person name="Martin F.M."/>
        </authorList>
    </citation>
    <scope>NUCLEOTIDE SEQUENCE [LARGE SCALE GENOMIC DNA]</scope>
    <source>
        <strain evidence="1 2">ATCC MYA-4762</strain>
    </source>
</reference>
<proteinExistence type="predicted"/>
<organism evidence="1 2">
    <name type="scientific">Terfezia boudieri ATCC MYA-4762</name>
    <dbReference type="NCBI Taxonomy" id="1051890"/>
    <lineage>
        <taxon>Eukaryota</taxon>
        <taxon>Fungi</taxon>
        <taxon>Dikarya</taxon>
        <taxon>Ascomycota</taxon>
        <taxon>Pezizomycotina</taxon>
        <taxon>Pezizomycetes</taxon>
        <taxon>Pezizales</taxon>
        <taxon>Pezizaceae</taxon>
        <taxon>Terfezia</taxon>
    </lineage>
</organism>
<keyword evidence="2" id="KW-1185">Reference proteome</keyword>
<evidence type="ECO:0000313" key="2">
    <source>
        <dbReference type="Proteomes" id="UP000267821"/>
    </source>
</evidence>
<evidence type="ECO:0000313" key="1">
    <source>
        <dbReference type="EMBL" id="RPB24126.1"/>
    </source>
</evidence>
<gene>
    <name evidence="1" type="ORF">L211DRAFT_208855</name>
</gene>
<dbReference type="InParanoid" id="A0A3N4LMS6"/>
<protein>
    <submittedName>
        <fullName evidence="1">Uncharacterized protein</fullName>
    </submittedName>
</protein>
<dbReference type="EMBL" id="ML121543">
    <property type="protein sequence ID" value="RPB24126.1"/>
    <property type="molecule type" value="Genomic_DNA"/>
</dbReference>
<dbReference type="Proteomes" id="UP000267821">
    <property type="component" value="Unassembled WGS sequence"/>
</dbReference>